<dbReference type="InterPro" id="IPR035965">
    <property type="entry name" value="PAS-like_dom_sf"/>
</dbReference>
<evidence type="ECO:0000256" key="2">
    <source>
        <dbReference type="SAM" id="MobiDB-lite"/>
    </source>
</evidence>
<dbReference type="InParanoid" id="A0A024GA10"/>
<feature type="coiled-coil region" evidence="1">
    <location>
        <begin position="150"/>
        <end position="213"/>
    </location>
</feature>
<comment type="caution">
    <text evidence="4">The sequence shown here is derived from an EMBL/GenBank/DDBJ whole genome shotgun (WGS) entry which is preliminary data.</text>
</comment>
<dbReference type="InterPro" id="IPR036638">
    <property type="entry name" value="HLH_DNA-bd_sf"/>
</dbReference>
<feature type="domain" description="BHLH" evidence="3">
    <location>
        <begin position="137"/>
        <end position="189"/>
    </location>
</feature>
<protein>
    <recommendedName>
        <fullName evidence="3">BHLH domain-containing protein</fullName>
    </recommendedName>
</protein>
<accession>A0A024GA10</accession>
<dbReference type="OrthoDB" id="200651at2759"/>
<evidence type="ECO:0000259" key="3">
    <source>
        <dbReference type="PROSITE" id="PS50888"/>
    </source>
</evidence>
<organism evidence="4 5">
    <name type="scientific">Albugo candida</name>
    <dbReference type="NCBI Taxonomy" id="65357"/>
    <lineage>
        <taxon>Eukaryota</taxon>
        <taxon>Sar</taxon>
        <taxon>Stramenopiles</taxon>
        <taxon>Oomycota</taxon>
        <taxon>Peronosporomycetes</taxon>
        <taxon>Albuginales</taxon>
        <taxon>Albuginaceae</taxon>
        <taxon>Albugo</taxon>
    </lineage>
</organism>
<reference evidence="4 5" key="1">
    <citation type="submission" date="2012-05" db="EMBL/GenBank/DDBJ databases">
        <title>Recombination and specialization in a pathogen metapopulation.</title>
        <authorList>
            <person name="Gardiner A."/>
            <person name="Kemen E."/>
            <person name="Schultz-Larsen T."/>
            <person name="MacLean D."/>
            <person name="Van Oosterhout C."/>
            <person name="Jones J.D.G."/>
        </authorList>
    </citation>
    <scope>NUCLEOTIDE SEQUENCE [LARGE SCALE GENOMIC DNA]</scope>
    <source>
        <strain evidence="4 5">Ac Nc2</strain>
    </source>
</reference>
<dbReference type="AlphaFoldDB" id="A0A024GA10"/>
<evidence type="ECO:0000313" key="4">
    <source>
        <dbReference type="EMBL" id="CCI43598.1"/>
    </source>
</evidence>
<sequence>MLASSRDYSYLPSNQPYSLSEFENYPEQTQHQQSDARPKLYGVETNYMNGDSMNGQHLGMGRSFQYNHNLPAQGFASSNIEHEPLMLSMQNQKFYYPPQVGQHPVLPIHNEYNSATPMGGASDGSDTPSSRGHNARRSREELNLKEKKRMFKLNDRINQLKELLDEAGVQSKKNKQSVLDNTHHYISMLRSYLVIAKQKADRAEKQLDRYKQQSSQLNAPDSMIQRCFEQCGTPRIIIGLDAKVQAVNAAFVGHAGTPRNTIVDKESAQPFICVDCSRFDTIIRDVSEKNYSTCTLVQAHTGNGIRTMTLIASLVSDDQGKPCAIDFNLIPVDATSVDKATVKESPSGVSELML</sequence>
<evidence type="ECO:0000256" key="1">
    <source>
        <dbReference type="SAM" id="Coils"/>
    </source>
</evidence>
<name>A0A024GA10_9STRA</name>
<keyword evidence="1" id="KW-0175">Coiled coil</keyword>
<dbReference type="PROSITE" id="PS50888">
    <property type="entry name" value="BHLH"/>
    <property type="match status" value="1"/>
</dbReference>
<dbReference type="SMART" id="SM00353">
    <property type="entry name" value="HLH"/>
    <property type="match status" value="1"/>
</dbReference>
<dbReference type="GO" id="GO:0046983">
    <property type="term" value="F:protein dimerization activity"/>
    <property type="evidence" value="ECO:0007669"/>
    <property type="project" value="InterPro"/>
</dbReference>
<gene>
    <name evidence="4" type="ORF">BN9_043820</name>
</gene>
<dbReference type="Proteomes" id="UP000053237">
    <property type="component" value="Unassembled WGS sequence"/>
</dbReference>
<feature type="region of interest" description="Disordered" evidence="2">
    <location>
        <begin position="110"/>
        <end position="143"/>
    </location>
</feature>
<dbReference type="SUPFAM" id="SSF55785">
    <property type="entry name" value="PYP-like sensor domain (PAS domain)"/>
    <property type="match status" value="1"/>
</dbReference>
<dbReference type="Pfam" id="PF00010">
    <property type="entry name" value="HLH"/>
    <property type="match status" value="1"/>
</dbReference>
<dbReference type="CDD" id="cd00083">
    <property type="entry name" value="bHLH_SF"/>
    <property type="match status" value="1"/>
</dbReference>
<dbReference type="InterPro" id="IPR011598">
    <property type="entry name" value="bHLH_dom"/>
</dbReference>
<dbReference type="Gene3D" id="4.10.280.10">
    <property type="entry name" value="Helix-loop-helix DNA-binding domain"/>
    <property type="match status" value="1"/>
</dbReference>
<dbReference type="EMBL" id="CAIX01000051">
    <property type="protein sequence ID" value="CCI43598.1"/>
    <property type="molecule type" value="Genomic_DNA"/>
</dbReference>
<evidence type="ECO:0000313" key="5">
    <source>
        <dbReference type="Proteomes" id="UP000053237"/>
    </source>
</evidence>
<keyword evidence="5" id="KW-1185">Reference proteome</keyword>
<dbReference type="SUPFAM" id="SSF47459">
    <property type="entry name" value="HLH, helix-loop-helix DNA-binding domain"/>
    <property type="match status" value="1"/>
</dbReference>
<proteinExistence type="predicted"/>